<organism evidence="2 3">
    <name type="scientific">Candidatus Methylacidithermus pantelleriae</name>
    <dbReference type="NCBI Taxonomy" id="2744239"/>
    <lineage>
        <taxon>Bacteria</taxon>
        <taxon>Pseudomonadati</taxon>
        <taxon>Verrucomicrobiota</taxon>
        <taxon>Methylacidiphilae</taxon>
        <taxon>Methylacidiphilales</taxon>
        <taxon>Methylacidiphilaceae</taxon>
        <taxon>Candidatus Methylacidithermus</taxon>
    </lineage>
</organism>
<proteinExistence type="predicted"/>
<protein>
    <submittedName>
        <fullName evidence="2">Uncharacterized protein</fullName>
    </submittedName>
</protein>
<sequence length="274" mass="29420">MQDRKGVLGVGKHRGQRKSSCLGRKGAFGQSPGNPPDHGKREEQVKAIVIGTCKEIAQACGESGKALLIEPWDLPKTELKLESVDCVWARSFSFLALRQGDRDGSKSACFAAGVEGIEVDLAYASLMGVVDHARRHGTSFSESAGLGPPLAVRGLCLSGRVIRARGRCNPTQRVVRSPSPYAQGIRQSLCGRFYGGDLQKTLSGARSASPVRERVDSPSRASVPENAGRGRQPWLWQSNPRTRIVGRTLGSASQTILPTRGTVLYGCRNGAVRD</sequence>
<accession>A0A8J2BJ94</accession>
<reference evidence="2" key="1">
    <citation type="submission" date="2021-02" db="EMBL/GenBank/DDBJ databases">
        <authorList>
            <person name="Cremers G."/>
            <person name="Picone N."/>
        </authorList>
    </citation>
    <scope>NUCLEOTIDE SEQUENCE</scope>
    <source>
        <strain evidence="2">PQ17</strain>
    </source>
</reference>
<dbReference type="EMBL" id="CAJNOB010000023">
    <property type="protein sequence ID" value="CAF0699247.1"/>
    <property type="molecule type" value="Genomic_DNA"/>
</dbReference>
<gene>
    <name evidence="2" type="ORF">MPNT_30173</name>
</gene>
<keyword evidence="3" id="KW-1185">Reference proteome</keyword>
<dbReference type="AlphaFoldDB" id="A0A8J2BJ94"/>
<name>A0A8J2BJ94_9BACT</name>
<feature type="region of interest" description="Disordered" evidence="1">
    <location>
        <begin position="1"/>
        <end position="41"/>
    </location>
</feature>
<evidence type="ECO:0000256" key="1">
    <source>
        <dbReference type="SAM" id="MobiDB-lite"/>
    </source>
</evidence>
<evidence type="ECO:0000313" key="3">
    <source>
        <dbReference type="Proteomes" id="UP000663859"/>
    </source>
</evidence>
<dbReference type="Proteomes" id="UP000663859">
    <property type="component" value="Unassembled WGS sequence"/>
</dbReference>
<evidence type="ECO:0000313" key="2">
    <source>
        <dbReference type="EMBL" id="CAF0699247.1"/>
    </source>
</evidence>
<feature type="region of interest" description="Disordered" evidence="1">
    <location>
        <begin position="204"/>
        <end position="234"/>
    </location>
</feature>
<comment type="caution">
    <text evidence="2">The sequence shown here is derived from an EMBL/GenBank/DDBJ whole genome shotgun (WGS) entry which is preliminary data.</text>
</comment>